<dbReference type="RefSeq" id="WP_109666449.1">
    <property type="nucleotide sequence ID" value="NZ_QGGW01000002.1"/>
</dbReference>
<reference evidence="2 3" key="1">
    <citation type="submission" date="2018-05" db="EMBL/GenBank/DDBJ databases">
        <title>Genomic Encyclopedia of Type Strains, Phase IV (KMG-IV): sequencing the most valuable type-strain genomes for metagenomic binning, comparative biology and taxonomic classification.</title>
        <authorList>
            <person name="Goeker M."/>
        </authorList>
    </citation>
    <scope>NUCLEOTIDE SEQUENCE [LARGE SCALE GENOMIC DNA]</scope>
    <source>
        <strain evidence="2 3">DSM 16097</strain>
    </source>
</reference>
<dbReference type="NCBIfam" id="TIGR02118">
    <property type="entry name" value="EthD family reductase"/>
    <property type="match status" value="1"/>
</dbReference>
<sequence length="176" mass="19075">MTVYIHKVMPGETMRDYGSGLTDFVHCPSIVDQGPPQLDGFSIKEAEYIEGSEPFKRHKIIADRTATEGGVFLAAFVRRKPGLTMSEFTTYSLNVHAAMDAKMPGLGVYEQYHAIEEGASFDCLSLFHFQNMETLEAALGSDVVTAGTADLINFIDPAASLVLAAKRHNGPTVGTS</sequence>
<evidence type="ECO:0000259" key="1">
    <source>
        <dbReference type="Pfam" id="PF07110"/>
    </source>
</evidence>
<dbReference type="GO" id="GO:0016491">
    <property type="term" value="F:oxidoreductase activity"/>
    <property type="evidence" value="ECO:0007669"/>
    <property type="project" value="InterPro"/>
</dbReference>
<dbReference type="InterPro" id="IPR009799">
    <property type="entry name" value="EthD_dom"/>
</dbReference>
<protein>
    <submittedName>
        <fullName evidence="2">Uncharacterized protein (TIGR02118 family)</fullName>
    </submittedName>
</protein>
<dbReference type="InterPro" id="IPR011008">
    <property type="entry name" value="Dimeric_a/b-barrel"/>
</dbReference>
<feature type="domain" description="EthD" evidence="1">
    <location>
        <begin position="80"/>
        <end position="157"/>
    </location>
</feature>
<name>A0A316GLC3_9RHOB</name>
<evidence type="ECO:0000313" key="3">
    <source>
        <dbReference type="Proteomes" id="UP000245708"/>
    </source>
</evidence>
<dbReference type="EMBL" id="QGGW01000002">
    <property type="protein sequence ID" value="PWK61487.1"/>
    <property type="molecule type" value="Genomic_DNA"/>
</dbReference>
<accession>A0A316GLC3</accession>
<dbReference type="SUPFAM" id="SSF54909">
    <property type="entry name" value="Dimeric alpha+beta barrel"/>
    <property type="match status" value="1"/>
</dbReference>
<comment type="caution">
    <text evidence="2">The sequence shown here is derived from an EMBL/GenBank/DDBJ whole genome shotgun (WGS) entry which is preliminary data.</text>
</comment>
<organism evidence="2 3">
    <name type="scientific">Roseicyclus mahoneyensis</name>
    <dbReference type="NCBI Taxonomy" id="164332"/>
    <lineage>
        <taxon>Bacteria</taxon>
        <taxon>Pseudomonadati</taxon>
        <taxon>Pseudomonadota</taxon>
        <taxon>Alphaproteobacteria</taxon>
        <taxon>Rhodobacterales</taxon>
        <taxon>Roseobacteraceae</taxon>
        <taxon>Roseicyclus</taxon>
    </lineage>
</organism>
<dbReference type="AlphaFoldDB" id="A0A316GLC3"/>
<dbReference type="Pfam" id="PF07110">
    <property type="entry name" value="EthD"/>
    <property type="match status" value="1"/>
</dbReference>
<dbReference type="Proteomes" id="UP000245708">
    <property type="component" value="Unassembled WGS sequence"/>
</dbReference>
<keyword evidence="3" id="KW-1185">Reference proteome</keyword>
<evidence type="ECO:0000313" key="2">
    <source>
        <dbReference type="EMBL" id="PWK61487.1"/>
    </source>
</evidence>
<dbReference type="Gene3D" id="3.30.70.100">
    <property type="match status" value="1"/>
</dbReference>
<proteinExistence type="predicted"/>
<gene>
    <name evidence="2" type="ORF">C7455_102176</name>
</gene>
<dbReference type="OrthoDB" id="6369070at2"/>